<keyword evidence="3" id="KW-1185">Reference proteome</keyword>
<gene>
    <name evidence="2" type="ORF">GJV76_04500</name>
</gene>
<evidence type="ECO:0000259" key="1">
    <source>
        <dbReference type="Pfam" id="PF14024"/>
    </source>
</evidence>
<dbReference type="InterPro" id="IPR025334">
    <property type="entry name" value="DUF4240"/>
</dbReference>
<dbReference type="OrthoDB" id="6200718at2"/>
<protein>
    <submittedName>
        <fullName evidence="2">DUF4240 domain-containing protein</fullName>
    </submittedName>
</protein>
<comment type="caution">
    <text evidence="2">The sequence shown here is derived from an EMBL/GenBank/DDBJ whole genome shotgun (WGS) entry which is preliminary data.</text>
</comment>
<feature type="domain" description="DUF4240" evidence="1">
    <location>
        <begin position="6"/>
        <end position="146"/>
    </location>
</feature>
<dbReference type="Proteomes" id="UP000438760">
    <property type="component" value="Unassembled WGS sequence"/>
</dbReference>
<sequence length="205" mass="24517">MNIRLDEAFFWDIIRQGNQSQNEEPFDTDEHIDQIVTVLSQYEKDDFILFEKVLREKINQLNKVEIADFYIILNNFFEFKKEVYDFEGYISTDDFIYFRCWLILQGKEFFYDIVQNIESFISGDYSCDIGDTSAEGLLYVSETAYEVKYDKEDSLVIRDATDLLYPEIEHYDLAESDWVREPYSGKELQKHYPELVREIGELRSE</sequence>
<name>A0A6I3LJM4_9FLAO</name>
<reference evidence="2 3" key="1">
    <citation type="submission" date="2019-11" db="EMBL/GenBank/DDBJ databases">
        <title>Genome of Strain BIT-d1.</title>
        <authorList>
            <person name="Yang Y."/>
        </authorList>
    </citation>
    <scope>NUCLEOTIDE SEQUENCE [LARGE SCALE GENOMIC DNA]</scope>
    <source>
        <strain evidence="2 3">BIT-d1</strain>
    </source>
</reference>
<organism evidence="2 3">
    <name type="scientific">Myroides albus</name>
    <dbReference type="NCBI Taxonomy" id="2562892"/>
    <lineage>
        <taxon>Bacteria</taxon>
        <taxon>Pseudomonadati</taxon>
        <taxon>Bacteroidota</taxon>
        <taxon>Flavobacteriia</taxon>
        <taxon>Flavobacteriales</taxon>
        <taxon>Flavobacteriaceae</taxon>
        <taxon>Myroides</taxon>
    </lineage>
</organism>
<dbReference type="Pfam" id="PF14024">
    <property type="entry name" value="DUF4240"/>
    <property type="match status" value="1"/>
</dbReference>
<accession>A0A6I3LJM4</accession>
<dbReference type="EMBL" id="WMJX01000006">
    <property type="protein sequence ID" value="MTG97400.1"/>
    <property type="molecule type" value="Genomic_DNA"/>
</dbReference>
<dbReference type="RefSeq" id="WP_155091448.1">
    <property type="nucleotide sequence ID" value="NZ_CP102754.1"/>
</dbReference>
<dbReference type="AlphaFoldDB" id="A0A6I3LJM4"/>
<evidence type="ECO:0000313" key="2">
    <source>
        <dbReference type="EMBL" id="MTG97400.1"/>
    </source>
</evidence>
<evidence type="ECO:0000313" key="3">
    <source>
        <dbReference type="Proteomes" id="UP000438760"/>
    </source>
</evidence>
<proteinExistence type="predicted"/>